<dbReference type="RefSeq" id="WP_208076790.1">
    <property type="nucleotide sequence ID" value="NZ_CP071869.1"/>
</dbReference>
<dbReference type="Proteomes" id="UP000663920">
    <property type="component" value="Chromosome"/>
</dbReference>
<accession>A0A975CMF2</accession>
<dbReference type="EMBL" id="CP071869">
    <property type="protein sequence ID" value="QTE21230.1"/>
    <property type="molecule type" value="Genomic_DNA"/>
</dbReference>
<dbReference type="AlphaFoldDB" id="A0A975CMF2"/>
<dbReference type="KEGG" id="pcea:J3359_10300"/>
<organism evidence="1 2">
    <name type="scientific">Polaribacter cellanae</name>
    <dbReference type="NCBI Taxonomy" id="2818493"/>
    <lineage>
        <taxon>Bacteria</taxon>
        <taxon>Pseudomonadati</taxon>
        <taxon>Bacteroidota</taxon>
        <taxon>Flavobacteriia</taxon>
        <taxon>Flavobacteriales</taxon>
        <taxon>Flavobacteriaceae</taxon>
    </lineage>
</organism>
<protein>
    <submittedName>
        <fullName evidence="1">Uncharacterized protein</fullName>
    </submittedName>
</protein>
<proteinExistence type="predicted"/>
<keyword evidence="2" id="KW-1185">Reference proteome</keyword>
<evidence type="ECO:0000313" key="1">
    <source>
        <dbReference type="EMBL" id="QTE21230.1"/>
    </source>
</evidence>
<name>A0A975CMF2_9FLAO</name>
<reference evidence="1 2" key="1">
    <citation type="submission" date="2021-03" db="EMBL/GenBank/DDBJ databases">
        <title>Complete genome of Polaribacter_sp.SM13.</title>
        <authorList>
            <person name="Jeong S.W."/>
            <person name="Bae J.W."/>
        </authorList>
    </citation>
    <scope>NUCLEOTIDE SEQUENCE [LARGE SCALE GENOMIC DNA]</scope>
    <source>
        <strain evidence="1 2">SM13</strain>
    </source>
</reference>
<evidence type="ECO:0000313" key="2">
    <source>
        <dbReference type="Proteomes" id="UP000663920"/>
    </source>
</evidence>
<sequence length="129" mass="14693">MMNSLKYALSRTSNPESRESLIEIIQSIKVDYKIDDIILDQLKYYLKNSQGVNPALVIRKAQLKLNLDLPPNYIKSPGGLGMVCNNILINLRNAYEDNKPFKRIPQYKIVKCKTVGSIIKIIHDGFEAL</sequence>
<gene>
    <name evidence="1" type="ORF">J3359_10300</name>
</gene>